<dbReference type="Proteomes" id="UP000028012">
    <property type="component" value="Unassembled WGS sequence"/>
</dbReference>
<evidence type="ECO:0000313" key="1">
    <source>
        <dbReference type="EMBL" id="KGE51732.1"/>
    </source>
</evidence>
<dbReference type="AlphaFoldDB" id="A0A098Q194"/>
<evidence type="ECO:0000313" key="2">
    <source>
        <dbReference type="Proteomes" id="UP000028012"/>
    </source>
</evidence>
<dbReference type="EMBL" id="JPHD02000086">
    <property type="protein sequence ID" value="KGE51732.1"/>
    <property type="molecule type" value="Genomic_DNA"/>
</dbReference>
<sequence length="66" mass="7315">MLNIRSTISTPRIKAPSRARGVEQANLDQWVAIQGGQHRIATMDIHVVLKNFRFVTADSAIRSTAV</sequence>
<reference evidence="1 2" key="1">
    <citation type="submission" date="2014-09" db="EMBL/GenBank/DDBJ databases">
        <title>A draft genome sequence for Xanthomonas axonopodis pv. vasculorum NCPPB 900.</title>
        <authorList>
            <person name="Harrison J."/>
            <person name="Studholme D.J."/>
        </authorList>
    </citation>
    <scope>NUCLEOTIDE SEQUENCE [LARGE SCALE GENOMIC DNA]</scope>
    <source>
        <strain evidence="1 2">NCPPB 900</strain>
    </source>
</reference>
<dbReference type="RefSeq" id="WP_042823093.1">
    <property type="nucleotide sequence ID" value="NZ_CP053649.1"/>
</dbReference>
<name>A0A098Q194_9XANT</name>
<gene>
    <name evidence="1" type="ORF">GW15_0212675</name>
</gene>
<organism evidence="1 2">
    <name type="scientific">Xanthomonas axonopodis pv. vasculorum</name>
    <dbReference type="NCBI Taxonomy" id="325777"/>
    <lineage>
        <taxon>Bacteria</taxon>
        <taxon>Pseudomonadati</taxon>
        <taxon>Pseudomonadota</taxon>
        <taxon>Gammaproteobacteria</taxon>
        <taxon>Lysobacterales</taxon>
        <taxon>Lysobacteraceae</taxon>
        <taxon>Xanthomonas</taxon>
    </lineage>
</organism>
<protein>
    <submittedName>
        <fullName evidence="1">Uncharacterized protein</fullName>
    </submittedName>
</protein>
<accession>A0A098Q194</accession>
<proteinExistence type="predicted"/>
<dbReference type="HOGENOM" id="CLU_2830214_0_0_6"/>
<comment type="caution">
    <text evidence="1">The sequence shown here is derived from an EMBL/GenBank/DDBJ whole genome shotgun (WGS) entry which is preliminary data.</text>
</comment>